<keyword evidence="6" id="KW-0680">Restriction system</keyword>
<dbReference type="SUPFAM" id="SSF53335">
    <property type="entry name" value="S-adenosyl-L-methionine-dependent methyltransferases"/>
    <property type="match status" value="1"/>
</dbReference>
<evidence type="ECO:0000256" key="4">
    <source>
        <dbReference type="ARBA" id="ARBA00022679"/>
    </source>
</evidence>
<reference evidence="8" key="1">
    <citation type="journal article" date="2020" name="Nature">
        <title>Giant virus diversity and host interactions through global metagenomics.</title>
        <authorList>
            <person name="Schulz F."/>
            <person name="Roux S."/>
            <person name="Paez-Espino D."/>
            <person name="Jungbluth S."/>
            <person name="Walsh D.A."/>
            <person name="Denef V.J."/>
            <person name="McMahon K.D."/>
            <person name="Konstantinidis K.T."/>
            <person name="Eloe-Fadrosh E.A."/>
            <person name="Kyrpides N.C."/>
            <person name="Woyke T."/>
        </authorList>
    </citation>
    <scope>NUCLEOTIDE SEQUENCE</scope>
    <source>
        <strain evidence="8">GVMAG-M-3300009161-30</strain>
    </source>
</reference>
<comment type="catalytic activity">
    <reaction evidence="7">
        <text>a 2'-deoxycytidine in DNA + S-adenosyl-L-methionine = an N(4)-methyl-2'-deoxycytidine in DNA + S-adenosyl-L-homocysteine + H(+)</text>
        <dbReference type="Rhea" id="RHEA:16857"/>
        <dbReference type="Rhea" id="RHEA-COMP:11369"/>
        <dbReference type="Rhea" id="RHEA-COMP:13674"/>
        <dbReference type="ChEBI" id="CHEBI:15378"/>
        <dbReference type="ChEBI" id="CHEBI:57856"/>
        <dbReference type="ChEBI" id="CHEBI:59789"/>
        <dbReference type="ChEBI" id="CHEBI:85452"/>
        <dbReference type="ChEBI" id="CHEBI:137933"/>
        <dbReference type="EC" id="2.1.1.113"/>
    </reaction>
</comment>
<keyword evidence="3" id="KW-0489">Methyltransferase</keyword>
<dbReference type="AlphaFoldDB" id="A0A6C0EV72"/>
<dbReference type="GO" id="GO:0009307">
    <property type="term" value="P:DNA restriction-modification system"/>
    <property type="evidence" value="ECO:0007669"/>
    <property type="project" value="UniProtKB-KW"/>
</dbReference>
<dbReference type="PROSITE" id="PS00093">
    <property type="entry name" value="N4_MTASE"/>
    <property type="match status" value="1"/>
</dbReference>
<accession>A0A6C0EV72</accession>
<sequence>MKENVDEAKRVGVFRLYSVVTAQREGKRRNMKSKKKIIIKKNNYTRKQKMVIADKVFHLTEKDASEDFNKLKQIGCNYHAVLSQTGNKAVNNYTLVERLNTIGTKKINFYDFWKNKASFKKKPFVKNMVDYYNKRAIPPTEGKMLFRIFNLYYTPISIFNPLIAMDVYCRFKPTCILDFTMGWGGRLVGACALNIPKYIGIDYNKNLEVPYHKMSRFLNKHSTTDIQLYFQNALTIDYSKLDYDLVLTSPPYYNIETYGGNEQMSKDKWNTEFYIPIFQETYKHLKKGGHYCLNIPSEVYKNVAVKILGKCNMKIPLPKAKRTSAEKYHEFIYVWKK</sequence>
<dbReference type="InterPro" id="IPR017985">
    <property type="entry name" value="MeTrfase_CN4_CS"/>
</dbReference>
<keyword evidence="5" id="KW-0949">S-adenosyl-L-methionine</keyword>
<dbReference type="Gene3D" id="3.40.50.150">
    <property type="entry name" value="Vaccinia Virus protein VP39"/>
    <property type="match status" value="1"/>
</dbReference>
<dbReference type="InterPro" id="IPR029063">
    <property type="entry name" value="SAM-dependent_MTases_sf"/>
</dbReference>
<dbReference type="EMBL" id="MN738945">
    <property type="protein sequence ID" value="QHT32591.1"/>
    <property type="molecule type" value="Genomic_DNA"/>
</dbReference>
<evidence type="ECO:0000256" key="3">
    <source>
        <dbReference type="ARBA" id="ARBA00022603"/>
    </source>
</evidence>
<protein>
    <recommendedName>
        <fullName evidence="2">site-specific DNA-methyltransferase (cytosine-N(4)-specific)</fullName>
        <ecNumber evidence="2">2.1.1.113</ecNumber>
    </recommendedName>
</protein>
<proteinExistence type="inferred from homology"/>
<organism evidence="8">
    <name type="scientific">viral metagenome</name>
    <dbReference type="NCBI Taxonomy" id="1070528"/>
    <lineage>
        <taxon>unclassified sequences</taxon>
        <taxon>metagenomes</taxon>
        <taxon>organismal metagenomes</taxon>
    </lineage>
</organism>
<evidence type="ECO:0000256" key="5">
    <source>
        <dbReference type="ARBA" id="ARBA00022691"/>
    </source>
</evidence>
<evidence type="ECO:0000256" key="6">
    <source>
        <dbReference type="ARBA" id="ARBA00022747"/>
    </source>
</evidence>
<dbReference type="GO" id="GO:0015667">
    <property type="term" value="F:site-specific DNA-methyltransferase (cytosine-N4-specific) activity"/>
    <property type="evidence" value="ECO:0007669"/>
    <property type="project" value="UniProtKB-EC"/>
</dbReference>
<evidence type="ECO:0000313" key="8">
    <source>
        <dbReference type="EMBL" id="QHT32591.1"/>
    </source>
</evidence>
<dbReference type="GO" id="GO:0032259">
    <property type="term" value="P:methylation"/>
    <property type="evidence" value="ECO:0007669"/>
    <property type="project" value="UniProtKB-KW"/>
</dbReference>
<evidence type="ECO:0000256" key="7">
    <source>
        <dbReference type="ARBA" id="ARBA00049120"/>
    </source>
</evidence>
<name>A0A6C0EV72_9ZZZZ</name>
<comment type="similarity">
    <text evidence="1">Belongs to the N(4)/N(6)-methyltransferase family. N(4) subfamily.</text>
</comment>
<evidence type="ECO:0000256" key="2">
    <source>
        <dbReference type="ARBA" id="ARBA00012185"/>
    </source>
</evidence>
<keyword evidence="4" id="KW-0808">Transferase</keyword>
<evidence type="ECO:0000256" key="1">
    <source>
        <dbReference type="ARBA" id="ARBA00010203"/>
    </source>
</evidence>
<dbReference type="GO" id="GO:0003677">
    <property type="term" value="F:DNA binding"/>
    <property type="evidence" value="ECO:0007669"/>
    <property type="project" value="InterPro"/>
</dbReference>
<dbReference type="EC" id="2.1.1.113" evidence="2"/>